<keyword evidence="8" id="KW-1185">Reference proteome</keyword>
<dbReference type="AlphaFoldDB" id="A0A0C1TQ20"/>
<evidence type="ECO:0000256" key="3">
    <source>
        <dbReference type="ARBA" id="ARBA00022989"/>
    </source>
</evidence>
<dbReference type="InterPro" id="IPR025423">
    <property type="entry name" value="TMEM205-like"/>
</dbReference>
<organism evidence="7 8">
    <name type="scientific">Geobacter soli</name>
    <dbReference type="NCBI Taxonomy" id="1510391"/>
    <lineage>
        <taxon>Bacteria</taxon>
        <taxon>Pseudomonadati</taxon>
        <taxon>Thermodesulfobacteriota</taxon>
        <taxon>Desulfuromonadia</taxon>
        <taxon>Geobacterales</taxon>
        <taxon>Geobacteraceae</taxon>
        <taxon>Geobacter</taxon>
    </lineage>
</organism>
<protein>
    <submittedName>
        <fullName evidence="7">Membrane protein</fullName>
    </submittedName>
</protein>
<evidence type="ECO:0000256" key="1">
    <source>
        <dbReference type="ARBA" id="ARBA00004370"/>
    </source>
</evidence>
<proteinExistence type="predicted"/>
<evidence type="ECO:0000313" key="8">
    <source>
        <dbReference type="Proteomes" id="UP000031433"/>
    </source>
</evidence>
<evidence type="ECO:0000259" key="6">
    <source>
        <dbReference type="Pfam" id="PF13664"/>
    </source>
</evidence>
<feature type="transmembrane region" description="Helical" evidence="5">
    <location>
        <begin position="73"/>
        <end position="94"/>
    </location>
</feature>
<feature type="transmembrane region" description="Helical" evidence="5">
    <location>
        <begin position="12"/>
        <end position="31"/>
    </location>
</feature>
<dbReference type="EMBL" id="JXBL01000001">
    <property type="protein sequence ID" value="KIE42889.1"/>
    <property type="molecule type" value="Genomic_DNA"/>
</dbReference>
<dbReference type="GO" id="GO:0016020">
    <property type="term" value="C:membrane"/>
    <property type="evidence" value="ECO:0007669"/>
    <property type="project" value="UniProtKB-SubCell"/>
</dbReference>
<reference evidence="7 8" key="1">
    <citation type="submission" date="2015-01" db="EMBL/GenBank/DDBJ databases">
        <title>Genome sequence of the anaerobic bacterium Geobacter soli GSS01, a dissimilatory Fe(III) reducer from soil.</title>
        <authorList>
            <person name="Yang G."/>
            <person name="Zhou S."/>
        </authorList>
    </citation>
    <scope>NUCLEOTIDE SEQUENCE [LARGE SCALE GENOMIC DNA]</scope>
    <source>
        <strain evidence="7 8">GSS01</strain>
    </source>
</reference>
<evidence type="ECO:0000256" key="4">
    <source>
        <dbReference type="ARBA" id="ARBA00023136"/>
    </source>
</evidence>
<keyword evidence="2 5" id="KW-0812">Transmembrane</keyword>
<name>A0A0C1TQ20_9BACT</name>
<sequence length="146" mass="15715">MSFVSALCRLAVALWVGGAALFTFILTPIIFRSESRDAAGRIVGYLFPVYFRWGLACGAVALVALLVVRGKSWIPAAALMAVMLAVTAFQAFHVEPKAAELKRQIPSFETTTKDHPLRREFSKLHGISAACNLSVIAGGVVLVILL</sequence>
<feature type="transmembrane region" description="Helical" evidence="5">
    <location>
        <begin position="43"/>
        <end position="67"/>
    </location>
</feature>
<evidence type="ECO:0000313" key="7">
    <source>
        <dbReference type="EMBL" id="KIE42889.1"/>
    </source>
</evidence>
<feature type="domain" description="TMEM205-like" evidence="6">
    <location>
        <begin position="10"/>
        <end position="104"/>
    </location>
</feature>
<comment type="subcellular location">
    <subcellularLocation>
        <location evidence="1">Membrane</location>
    </subcellularLocation>
</comment>
<dbReference type="Pfam" id="PF13664">
    <property type="entry name" value="DUF4149"/>
    <property type="match status" value="1"/>
</dbReference>
<dbReference type="Proteomes" id="UP000031433">
    <property type="component" value="Unassembled WGS sequence"/>
</dbReference>
<evidence type="ECO:0000256" key="5">
    <source>
        <dbReference type="SAM" id="Phobius"/>
    </source>
</evidence>
<keyword evidence="3 5" id="KW-1133">Transmembrane helix</keyword>
<keyword evidence="4 5" id="KW-0472">Membrane</keyword>
<evidence type="ECO:0000256" key="2">
    <source>
        <dbReference type="ARBA" id="ARBA00022692"/>
    </source>
</evidence>
<accession>A0A0C1TQ20</accession>
<feature type="transmembrane region" description="Helical" evidence="5">
    <location>
        <begin position="124"/>
        <end position="145"/>
    </location>
</feature>
<dbReference type="RefSeq" id="WP_039645865.1">
    <property type="nucleotide sequence ID" value="NZ_JXBL01000001.1"/>
</dbReference>
<comment type="caution">
    <text evidence="7">The sequence shown here is derived from an EMBL/GenBank/DDBJ whole genome shotgun (WGS) entry which is preliminary data.</text>
</comment>
<gene>
    <name evidence="7" type="ORF">SE37_09720</name>
</gene>